<reference evidence="9 10" key="1">
    <citation type="journal article" date="2012" name="BMC Genomics">
        <title>Comparative genomics of Brachyspira pilosicoli strains: genome rearrangements, reductions and correlation of genetic compliment with phenotypic diversity.</title>
        <authorList>
            <person name="Mappley L.J."/>
            <person name="Black M.L."/>
            <person name="Abuoun M."/>
            <person name="Darby A.C."/>
            <person name="Woodward M.J."/>
            <person name="Parkhill J."/>
            <person name="Turner A.K."/>
            <person name="Bellgard M.I."/>
            <person name="La T."/>
            <person name="Phillips N.D."/>
            <person name="La Ragione R.M."/>
            <person name="Hampson D.J."/>
        </authorList>
    </citation>
    <scope>NUCLEOTIDE SEQUENCE [LARGE SCALE GENOMIC DNA]</scope>
    <source>
        <strain evidence="9">WesB</strain>
    </source>
</reference>
<dbReference type="SUPFAM" id="SSF53335">
    <property type="entry name" value="S-adenosyl-L-methionine-dependent methyltransferases"/>
    <property type="match status" value="2"/>
</dbReference>
<dbReference type="PANTHER" id="PTHR30481:SF3">
    <property type="entry name" value="DNA ADENINE METHYLASE"/>
    <property type="match status" value="1"/>
</dbReference>
<dbReference type="PRINTS" id="PR00505">
    <property type="entry name" value="D12N6MTFRASE"/>
</dbReference>
<dbReference type="InterPro" id="IPR029063">
    <property type="entry name" value="SAM-dependent_MTases_sf"/>
</dbReference>
<comment type="similarity">
    <text evidence="1 7">Belongs to the N(4)/N(6)-methyltransferase family.</text>
</comment>
<keyword evidence="8" id="KW-0812">Transmembrane</keyword>
<dbReference type="Gene3D" id="1.10.1020.10">
    <property type="entry name" value="Adenine-specific Methyltransferase, Domain 2"/>
    <property type="match status" value="2"/>
</dbReference>
<dbReference type="InterPro" id="IPR023095">
    <property type="entry name" value="Ade_MeTrfase_dom_2"/>
</dbReference>
<dbReference type="GO" id="GO:0009307">
    <property type="term" value="P:DNA restriction-modification system"/>
    <property type="evidence" value="ECO:0007669"/>
    <property type="project" value="InterPro"/>
</dbReference>
<keyword evidence="3 7" id="KW-0489">Methyltransferase</keyword>
<evidence type="ECO:0000256" key="2">
    <source>
        <dbReference type="ARBA" id="ARBA00011900"/>
    </source>
</evidence>
<dbReference type="REBASE" id="53412">
    <property type="entry name" value="M.BpiWesBORF610P"/>
</dbReference>
<evidence type="ECO:0000313" key="9">
    <source>
        <dbReference type="EMBL" id="CCG56080.1"/>
    </source>
</evidence>
<dbReference type="Pfam" id="PF02086">
    <property type="entry name" value="MethyltransfD12"/>
    <property type="match status" value="2"/>
</dbReference>
<evidence type="ECO:0000256" key="8">
    <source>
        <dbReference type="SAM" id="Phobius"/>
    </source>
</evidence>
<dbReference type="GO" id="GO:0006298">
    <property type="term" value="P:mismatch repair"/>
    <property type="evidence" value="ECO:0007669"/>
    <property type="project" value="TreeGrafter"/>
</dbReference>
<name>K0JIG9_BRAPL</name>
<dbReference type="KEGG" id="bpw:WESB_0610"/>
<dbReference type="EC" id="2.1.1.72" evidence="2 7"/>
<evidence type="ECO:0000256" key="3">
    <source>
        <dbReference type="ARBA" id="ARBA00022603"/>
    </source>
</evidence>
<feature type="transmembrane region" description="Helical" evidence="8">
    <location>
        <begin position="6"/>
        <end position="27"/>
    </location>
</feature>
<protein>
    <recommendedName>
        <fullName evidence="2 7">Site-specific DNA-methyltransferase (adenine-specific)</fullName>
        <ecNumber evidence="2 7">2.1.1.72</ecNumber>
    </recommendedName>
</protein>
<dbReference type="InterPro" id="IPR012327">
    <property type="entry name" value="MeTrfase_D12"/>
</dbReference>
<keyword evidence="8" id="KW-0472">Membrane</keyword>
<dbReference type="Gene3D" id="3.40.50.150">
    <property type="entry name" value="Vaccinia Virus protein VP39"/>
    <property type="match status" value="2"/>
</dbReference>
<dbReference type="InterPro" id="IPR002052">
    <property type="entry name" value="DNA_methylase_N6_adenine_CS"/>
</dbReference>
<evidence type="ECO:0000256" key="7">
    <source>
        <dbReference type="RuleBase" id="RU361257"/>
    </source>
</evidence>
<dbReference type="GO" id="GO:0009007">
    <property type="term" value="F:site-specific DNA-methyltransferase (adenine-specific) activity"/>
    <property type="evidence" value="ECO:0007669"/>
    <property type="project" value="UniProtKB-UniRule"/>
</dbReference>
<evidence type="ECO:0000256" key="4">
    <source>
        <dbReference type="ARBA" id="ARBA00022679"/>
    </source>
</evidence>
<keyword evidence="4 7" id="KW-0808">Transferase</keyword>
<dbReference type="GO" id="GO:1904047">
    <property type="term" value="F:S-adenosyl-L-methionine binding"/>
    <property type="evidence" value="ECO:0007669"/>
    <property type="project" value="TreeGrafter"/>
</dbReference>
<comment type="catalytic activity">
    <reaction evidence="6 7">
        <text>a 2'-deoxyadenosine in DNA + S-adenosyl-L-methionine = an N(6)-methyl-2'-deoxyadenosine in DNA + S-adenosyl-L-homocysteine + H(+)</text>
        <dbReference type="Rhea" id="RHEA:15197"/>
        <dbReference type="Rhea" id="RHEA-COMP:12418"/>
        <dbReference type="Rhea" id="RHEA-COMP:12419"/>
        <dbReference type="ChEBI" id="CHEBI:15378"/>
        <dbReference type="ChEBI" id="CHEBI:57856"/>
        <dbReference type="ChEBI" id="CHEBI:59789"/>
        <dbReference type="ChEBI" id="CHEBI:90615"/>
        <dbReference type="ChEBI" id="CHEBI:90616"/>
        <dbReference type="EC" id="2.1.1.72"/>
    </reaction>
</comment>
<proteinExistence type="inferred from homology"/>
<evidence type="ECO:0000256" key="5">
    <source>
        <dbReference type="ARBA" id="ARBA00022691"/>
    </source>
</evidence>
<dbReference type="PANTHER" id="PTHR30481">
    <property type="entry name" value="DNA ADENINE METHYLASE"/>
    <property type="match status" value="1"/>
</dbReference>
<organism evidence="9 10">
    <name type="scientific">Brachyspira pilosicoli WesB</name>
    <dbReference type="NCBI Taxonomy" id="1161918"/>
    <lineage>
        <taxon>Bacteria</taxon>
        <taxon>Pseudomonadati</taxon>
        <taxon>Spirochaetota</taxon>
        <taxon>Spirochaetia</taxon>
        <taxon>Brachyspirales</taxon>
        <taxon>Brachyspiraceae</taxon>
        <taxon>Brachyspira</taxon>
    </lineage>
</organism>
<accession>K0JIG9</accession>
<dbReference type="PROSITE" id="PS00092">
    <property type="entry name" value="N6_MTASE"/>
    <property type="match status" value="2"/>
</dbReference>
<dbReference type="PATRIC" id="fig|1161918.5.peg.2484"/>
<gene>
    <name evidence="9" type="ORF">WESB_0610</name>
</gene>
<dbReference type="NCBIfam" id="TIGR00571">
    <property type="entry name" value="dam"/>
    <property type="match status" value="1"/>
</dbReference>
<sequence length="670" mass="79003">MCGTLFVNLLYFIYAKIILIFLFDMLYNNTISINNRRYLGNKYNLLDFIKYIINAECDNIKILADIFSGTGAVAYAFLDKQLITNDNMYSNYICHIAWFSPKKYSQKKILKYIKEYNSIVIEEDNYVSNNFSDTFFSRENCRKIGYIRENIEELYNAKKINFKEKAILITSLLYAMDKIANTCGHYDAYIKNNKSYLEKKLELQVPISIKNLNSKNVCYNMDSNKLVKNIEADLVYIDPPYNSRQYCDTYHFLENIARWDKPEVKGISRKMNRNTLKSLYCTNKATETFEDLISNIKSKYILLSYNNTSNKGDCRSNAKIADNDIIRILKNRGKVKVFSRDHKLFNTGKSNIKDNVERLFLCECYDFDEMVQSPINYTGGKFKLLSQILPHMPENINTFVDLFCGGCNVGININSENIIFNDINSKLINLYKTFKKLDKKDIFFAIESIINKYSLSLTKDKGYQFYNCNSTVGLASYNKDKFEKLKNDFNLLKDYDDNYYMMLFVLIVYSFNNQMRFNKSNEYNMPVGKRDFNKNIINKLDLFIDKIKNKNTIFISNDFRNFDLNILEKEDFLYMDPPYLLGLASYNENNSWTEKDESDLLDFINTVNNKKIKFALSNVIRNKSMKNDILIKWVEKYNYKLIKLKYNYSNSNYQRKEKNSITEEVLIVNY</sequence>
<dbReference type="AlphaFoldDB" id="K0JIG9"/>
<dbReference type="GO" id="GO:0043565">
    <property type="term" value="F:sequence-specific DNA binding"/>
    <property type="evidence" value="ECO:0007669"/>
    <property type="project" value="TreeGrafter"/>
</dbReference>
<evidence type="ECO:0000256" key="1">
    <source>
        <dbReference type="ARBA" id="ARBA00006594"/>
    </source>
</evidence>
<evidence type="ECO:0000313" key="10">
    <source>
        <dbReference type="Proteomes" id="UP000003759"/>
    </source>
</evidence>
<dbReference type="GO" id="GO:0032259">
    <property type="term" value="P:methylation"/>
    <property type="evidence" value="ECO:0007669"/>
    <property type="project" value="UniProtKB-KW"/>
</dbReference>
<dbReference type="Proteomes" id="UP000003759">
    <property type="component" value="Chromosome"/>
</dbReference>
<keyword evidence="5 7" id="KW-0949">S-adenosyl-L-methionine</keyword>
<evidence type="ECO:0000256" key="6">
    <source>
        <dbReference type="ARBA" id="ARBA00047942"/>
    </source>
</evidence>
<keyword evidence="8" id="KW-1133">Transmembrane helix</keyword>
<dbReference type="HOGENOM" id="CLU_030563_0_0_12"/>
<dbReference type="EMBL" id="HE793032">
    <property type="protein sequence ID" value="CCG56080.1"/>
    <property type="molecule type" value="Genomic_DNA"/>
</dbReference>